<dbReference type="Proteomes" id="UP001159363">
    <property type="component" value="Chromosome 15"/>
</dbReference>
<evidence type="ECO:0000256" key="6">
    <source>
        <dbReference type="SAM" id="MobiDB-lite"/>
    </source>
</evidence>
<evidence type="ECO:0000256" key="2">
    <source>
        <dbReference type="ARBA" id="ARBA00022475"/>
    </source>
</evidence>
<comment type="caution">
    <text evidence="7">The sequence shown here is derived from an EMBL/GenBank/DDBJ whole genome shotgun (WGS) entry which is preliminary data.</text>
</comment>
<evidence type="ECO:0000256" key="4">
    <source>
        <dbReference type="ARBA" id="ARBA00022989"/>
    </source>
</evidence>
<feature type="region of interest" description="Disordered" evidence="6">
    <location>
        <begin position="1415"/>
        <end position="1451"/>
    </location>
</feature>
<keyword evidence="5" id="KW-0472">Membrane</keyword>
<keyword evidence="8" id="KW-1185">Reference proteome</keyword>
<name>A0ABQ9G3A2_9NEOP</name>
<keyword evidence="4" id="KW-1133">Transmembrane helix</keyword>
<evidence type="ECO:0000313" key="7">
    <source>
        <dbReference type="EMBL" id="KAJ8866959.1"/>
    </source>
</evidence>
<accession>A0ABQ9G3A2</accession>
<dbReference type="EMBL" id="JARBHB010000016">
    <property type="protein sequence ID" value="KAJ8866959.1"/>
    <property type="molecule type" value="Genomic_DNA"/>
</dbReference>
<evidence type="ECO:0000256" key="3">
    <source>
        <dbReference type="ARBA" id="ARBA00022692"/>
    </source>
</evidence>
<protein>
    <submittedName>
        <fullName evidence="7">Uncharacterized protein</fullName>
    </submittedName>
</protein>
<keyword evidence="2" id="KW-1003">Cell membrane</keyword>
<keyword evidence="3" id="KW-0812">Transmembrane</keyword>
<feature type="compositionally biased region" description="Polar residues" evidence="6">
    <location>
        <begin position="271"/>
        <end position="281"/>
    </location>
</feature>
<feature type="region of interest" description="Disordered" evidence="6">
    <location>
        <begin position="1"/>
        <end position="22"/>
    </location>
</feature>
<reference evidence="7 8" key="1">
    <citation type="submission" date="2023-02" db="EMBL/GenBank/DDBJ databases">
        <title>LHISI_Scaffold_Assembly.</title>
        <authorList>
            <person name="Stuart O.P."/>
            <person name="Cleave R."/>
            <person name="Magrath M.J.L."/>
            <person name="Mikheyev A.S."/>
        </authorList>
    </citation>
    <scope>NUCLEOTIDE SEQUENCE [LARGE SCALE GENOMIC DNA]</scope>
    <source>
        <strain evidence="7">Daus_M_001</strain>
        <tissue evidence="7">Leg muscle</tissue>
    </source>
</reference>
<feature type="region of interest" description="Disordered" evidence="6">
    <location>
        <begin position="1150"/>
        <end position="1169"/>
    </location>
</feature>
<evidence type="ECO:0000313" key="8">
    <source>
        <dbReference type="Proteomes" id="UP001159363"/>
    </source>
</evidence>
<feature type="region of interest" description="Disordered" evidence="6">
    <location>
        <begin position="265"/>
        <end position="287"/>
    </location>
</feature>
<evidence type="ECO:0000256" key="5">
    <source>
        <dbReference type="ARBA" id="ARBA00023136"/>
    </source>
</evidence>
<sequence length="1695" mass="190066">MNMKQRWNKVAEETGEPPEYPRHYSHLRKTCTRPARRLEHAPTSQDPIFRAFPTKYYPAGTGKHVIVTLSLAHRDQLAWQQIEVQLKSVFKFTSQNGNKKQLLCKKRLALNEGCTRHVEIMLYYCRKHDPNYLIATESERNDTDVRLVPGVQRRRQFVKYTQPPTRQVHTRQYDRRNKYEPNYTPQAMQQPIFIVRECTAVNPRLQFSQTGHFAAHTITRNKETKCGRLRTLGITSQRKIVIKGQTSIEVGLAVILSIAPASRQPIRPPCSETSLSETPTLQERDPTPQLEGNYASLGDLAAQVADTVKVYHGELPEKMQFIGHQHDTAPCTTCITNTQVEREVGDDYLLMADALSRASFHKQGVHNSAERRRFAIQTDHTNLRYSKTMAEYILWVQKMSIALPENDFEQQITRATAGMADPRHGDVTAFDWARTHPLFTSWMGPWHGRAATTPGHYTWAGPIPVALADALLPHTPPLACPPTVRLWLPSSEDICSMKKRGSSCEHGIQTRTPDDAALRPSLNVGQSQDVKGRRCMTTPSPFAHSAVPLRGHIVAGGQRGQLEEYLCLDSSPPNKMNHVRFLAGSSIFSHTGTVKDVVSDVWVISGHSRFPALAFFRYSTSSPHFALNKAQYSQGVRQTGEYGALYADPVKSAGPGSVSRIYCTALRIKRLIPLNPAAPTSFPIRDRIILVDKEFFQNYQEYSKRDTSLFNRIVSTVLFCAILQGGFEIGIVGSTDWKISITVICFNIYHLSVVTLSLNYTYCILQVKSRLEMLNMKIRELYNTPSFSNTGDIHNRFNPLSRHSIPTQLETALGIQGNLRHGTLHHRPINSAMEIFHLRVFYEKLCKCIFLINDAYGLQALSVLLSCLVVITNGIHLGIFLNSPVHTAPGSYLFSYLSRSLLLTLEIAFIISSCRYAHLEVRNSMDILQDLLLEMPVDGDVDEQLNMFHDQISSQIYLSAQQALDMCLISEDPENIRQEVENLVSNSCLLQMRAVGIIRRPVRCCKFEEKEEIQITAEEEFERCRRVVVNETSNKNNAAVATVLWFFLGAAHGANSEYTDTDHLRIQRCSIHLFCELQPHTPVNWPHWLTLCRNVVRHSAPVITNRPTAFRPILDISQAHRGGGAFSQHPLIYEPPFAFFLPADPCMDSNSQTPNTAPRLAQSRPQRDYPGRICYSPPSPSFLGTKGRPYLVAMDGMGGAVWEIQNASVSWFRRCQRDAVVVLQQWCAFGSNNACFKQLLHCYTSEDSGRLVQGSRSGDFQHVAVVIFACCQSAHLEVRNAMDIIQDLLIEVPVDGDVAEQLKMFHDQISSRDLSFSAGVGDLHHRHTSALGSYGTSGRGGDWHRCTLLWIKAPQYRYGTFTTNTPWHKAPTEPIRVTLATGTPSITPVHTSLVADHNRHVHVYSSFGTTDGVPCHNQTPKSHFADSKLQNSTPRSPQLPLRDGGGGGGWLRGGEEGRAQKYILPPTLKEIVRKMCLSGRFECVKQINTVTAARPFPDKSSDITPGKLIRPVQFQFNRNSPIYHGAAAAERLPRSPPAKANRVQSPAGSPEFRKWESCRTMPFFGGFSRGSPVFLAPSFRRCSIFTSITLIGFLDLAVKSHPNLFTHSLQLTTIFKAMPSQHHPGEIWGETKVKRNQDGWTGNRNRDFPCSNTLGTRKSRSGVGIGRGGVVAVTCTVVARSSREGRRMIQFGSPG</sequence>
<dbReference type="InterPro" id="IPR013604">
    <property type="entry name" value="7TM_chemorcpt"/>
</dbReference>
<organism evidence="7 8">
    <name type="scientific">Dryococelus australis</name>
    <dbReference type="NCBI Taxonomy" id="614101"/>
    <lineage>
        <taxon>Eukaryota</taxon>
        <taxon>Metazoa</taxon>
        <taxon>Ecdysozoa</taxon>
        <taxon>Arthropoda</taxon>
        <taxon>Hexapoda</taxon>
        <taxon>Insecta</taxon>
        <taxon>Pterygota</taxon>
        <taxon>Neoptera</taxon>
        <taxon>Polyneoptera</taxon>
        <taxon>Phasmatodea</taxon>
        <taxon>Verophasmatodea</taxon>
        <taxon>Anareolatae</taxon>
        <taxon>Phasmatidae</taxon>
        <taxon>Eurycanthinae</taxon>
        <taxon>Dryococelus</taxon>
    </lineage>
</organism>
<dbReference type="Pfam" id="PF08395">
    <property type="entry name" value="7tm_7"/>
    <property type="match status" value="1"/>
</dbReference>
<evidence type="ECO:0000256" key="1">
    <source>
        <dbReference type="ARBA" id="ARBA00004651"/>
    </source>
</evidence>
<proteinExistence type="predicted"/>
<comment type="subcellular location">
    <subcellularLocation>
        <location evidence="1">Cell membrane</location>
        <topology evidence="1">Multi-pass membrane protein</topology>
    </subcellularLocation>
</comment>
<gene>
    <name evidence="7" type="ORF">PR048_032821</name>
</gene>